<comment type="caution">
    <text evidence="2">The sequence shown here is derived from an EMBL/GenBank/DDBJ whole genome shotgun (WGS) entry which is preliminary data.</text>
</comment>
<dbReference type="InterPro" id="IPR017451">
    <property type="entry name" value="F-box-assoc_interact_dom"/>
</dbReference>
<dbReference type="SMART" id="SM00256">
    <property type="entry name" value="FBOX"/>
    <property type="match status" value="1"/>
</dbReference>
<dbReference type="PROSITE" id="PS50181">
    <property type="entry name" value="FBOX"/>
    <property type="match status" value="1"/>
</dbReference>
<dbReference type="CDD" id="cd22157">
    <property type="entry name" value="F-box_AtFBW1-like"/>
    <property type="match status" value="1"/>
</dbReference>
<protein>
    <recommendedName>
        <fullName evidence="1">F-box domain-containing protein</fullName>
    </recommendedName>
</protein>
<dbReference type="InterPro" id="IPR006527">
    <property type="entry name" value="F-box-assoc_dom_typ1"/>
</dbReference>
<keyword evidence="3" id="KW-1185">Reference proteome</keyword>
<proteinExistence type="predicted"/>
<organism evidence="2 3">
    <name type="scientific">Solanum commersonii</name>
    <name type="common">Commerson's wild potato</name>
    <name type="synonym">Commerson's nightshade</name>
    <dbReference type="NCBI Taxonomy" id="4109"/>
    <lineage>
        <taxon>Eukaryota</taxon>
        <taxon>Viridiplantae</taxon>
        <taxon>Streptophyta</taxon>
        <taxon>Embryophyta</taxon>
        <taxon>Tracheophyta</taxon>
        <taxon>Spermatophyta</taxon>
        <taxon>Magnoliopsida</taxon>
        <taxon>eudicotyledons</taxon>
        <taxon>Gunneridae</taxon>
        <taxon>Pentapetalae</taxon>
        <taxon>asterids</taxon>
        <taxon>lamiids</taxon>
        <taxon>Solanales</taxon>
        <taxon>Solanaceae</taxon>
        <taxon>Solanoideae</taxon>
        <taxon>Solaneae</taxon>
        <taxon>Solanum</taxon>
    </lineage>
</organism>
<name>A0A9J5XKT5_SOLCO</name>
<dbReference type="OrthoDB" id="1244201at2759"/>
<dbReference type="PANTHER" id="PTHR31672">
    <property type="entry name" value="BNACNNG10540D PROTEIN"/>
    <property type="match status" value="1"/>
</dbReference>
<evidence type="ECO:0000259" key="1">
    <source>
        <dbReference type="PROSITE" id="PS50181"/>
    </source>
</evidence>
<dbReference type="InterPro" id="IPR001810">
    <property type="entry name" value="F-box_dom"/>
</dbReference>
<evidence type="ECO:0000313" key="3">
    <source>
        <dbReference type="Proteomes" id="UP000824120"/>
    </source>
</evidence>
<dbReference type="Gene3D" id="1.20.1280.50">
    <property type="match status" value="1"/>
</dbReference>
<accession>A0A9J5XKT5</accession>
<gene>
    <name evidence="2" type="ORF">H5410_048334</name>
</gene>
<dbReference type="InterPro" id="IPR050796">
    <property type="entry name" value="SCF_F-box_component"/>
</dbReference>
<dbReference type="NCBIfam" id="TIGR01640">
    <property type="entry name" value="F_box_assoc_1"/>
    <property type="match status" value="1"/>
</dbReference>
<dbReference type="EMBL" id="JACXVP010000009">
    <property type="protein sequence ID" value="KAG5587900.1"/>
    <property type="molecule type" value="Genomic_DNA"/>
</dbReference>
<feature type="domain" description="F-box" evidence="1">
    <location>
        <begin position="1"/>
        <end position="44"/>
    </location>
</feature>
<dbReference type="Pfam" id="PF00646">
    <property type="entry name" value="F-box"/>
    <property type="match status" value="1"/>
</dbReference>
<evidence type="ECO:0000313" key="2">
    <source>
        <dbReference type="EMBL" id="KAG5587900.1"/>
    </source>
</evidence>
<sequence length="386" mass="44272">MSTLPTDLIVDILSRFSVKTLLKFRCVSKSWCTLIRSPEFVKTHLSVSAKNKDHTHHRLVWTENRDLFTSRDIKQHVLRECSVSSLHNDSVVQSLDLNYPLKNPELRVCIVGSVNGLICLDIEDNDLVLWNPTLRVYRKLPDSRLRVSGGSRLDRITSVMYGFGYDEFSDDYKVVGVRCSCTRYPLEVKIYSLKNNSWRTKGDILEVVQLTKPCKFLNGKLHWVNDMNGGFRNYGNIISIDLADERWGKVEQPDYGKKNFSLKLEMLGSDLSVFCNYKTMSRNFMTTSHADVWVMKEYGVKESWTKTYSIKYSPNVFSDFSPFISLTLCMSNKGEILLVPRSTLTAHNPEDEPIRYLKVINFGYCNAANIYIESLVCAPLFGTNKA</sequence>
<dbReference type="AlphaFoldDB" id="A0A9J5XKT5"/>
<reference evidence="2 3" key="1">
    <citation type="submission" date="2020-09" db="EMBL/GenBank/DDBJ databases">
        <title>De no assembly of potato wild relative species, Solanum commersonii.</title>
        <authorList>
            <person name="Cho K."/>
        </authorList>
    </citation>
    <scope>NUCLEOTIDE SEQUENCE [LARGE SCALE GENOMIC DNA]</scope>
    <source>
        <strain evidence="2">LZ3.2</strain>
        <tissue evidence="2">Leaf</tissue>
    </source>
</reference>
<dbReference type="Pfam" id="PF07734">
    <property type="entry name" value="FBA_1"/>
    <property type="match status" value="1"/>
</dbReference>
<dbReference type="InterPro" id="IPR036047">
    <property type="entry name" value="F-box-like_dom_sf"/>
</dbReference>
<dbReference type="PANTHER" id="PTHR31672:SF13">
    <property type="entry name" value="F-BOX PROTEIN CPR30-LIKE"/>
    <property type="match status" value="1"/>
</dbReference>
<dbReference type="Proteomes" id="UP000824120">
    <property type="component" value="Chromosome 9"/>
</dbReference>
<dbReference type="SUPFAM" id="SSF81383">
    <property type="entry name" value="F-box domain"/>
    <property type="match status" value="1"/>
</dbReference>